<dbReference type="RefSeq" id="WP_213008870.1">
    <property type="nucleotide sequence ID" value="NZ_BOQN01000062.1"/>
</dbReference>
<feature type="compositionally biased region" description="Polar residues" evidence="1">
    <location>
        <begin position="15"/>
        <end position="24"/>
    </location>
</feature>
<feature type="compositionally biased region" description="Basic residues" evidence="1">
    <location>
        <begin position="148"/>
        <end position="161"/>
    </location>
</feature>
<evidence type="ECO:0000313" key="2">
    <source>
        <dbReference type="EMBL" id="GIM93040.1"/>
    </source>
</evidence>
<proteinExistence type="predicted"/>
<feature type="compositionally biased region" description="Low complexity" evidence="1">
    <location>
        <begin position="66"/>
        <end position="77"/>
    </location>
</feature>
<evidence type="ECO:0000313" key="3">
    <source>
        <dbReference type="Proteomes" id="UP000677082"/>
    </source>
</evidence>
<dbReference type="EMBL" id="BOQN01000062">
    <property type="protein sequence ID" value="GIM93040.1"/>
    <property type="molecule type" value="Genomic_DNA"/>
</dbReference>
<keyword evidence="3" id="KW-1185">Reference proteome</keyword>
<feature type="region of interest" description="Disordered" evidence="1">
    <location>
        <begin position="1"/>
        <end position="24"/>
    </location>
</feature>
<feature type="region of interest" description="Disordered" evidence="1">
    <location>
        <begin position="65"/>
        <end position="180"/>
    </location>
</feature>
<gene>
    <name evidence="2" type="ORF">Ato02nite_048330</name>
</gene>
<dbReference type="Proteomes" id="UP000677082">
    <property type="component" value="Unassembled WGS sequence"/>
</dbReference>
<reference evidence="2 3" key="1">
    <citation type="submission" date="2021-03" db="EMBL/GenBank/DDBJ databases">
        <title>Whole genome shotgun sequence of Actinoplanes toevensis NBRC 105298.</title>
        <authorList>
            <person name="Komaki H."/>
            <person name="Tamura T."/>
        </authorList>
    </citation>
    <scope>NUCLEOTIDE SEQUENCE [LARGE SCALE GENOMIC DNA]</scope>
    <source>
        <strain evidence="2 3">NBRC 105298</strain>
    </source>
</reference>
<organism evidence="2 3">
    <name type="scientific">Paractinoplanes toevensis</name>
    <dbReference type="NCBI Taxonomy" id="571911"/>
    <lineage>
        <taxon>Bacteria</taxon>
        <taxon>Bacillati</taxon>
        <taxon>Actinomycetota</taxon>
        <taxon>Actinomycetes</taxon>
        <taxon>Micromonosporales</taxon>
        <taxon>Micromonosporaceae</taxon>
        <taxon>Paractinoplanes</taxon>
    </lineage>
</organism>
<accession>A0A919TEQ0</accession>
<name>A0A919TEQ0_9ACTN</name>
<comment type="caution">
    <text evidence="2">The sequence shown here is derived from an EMBL/GenBank/DDBJ whole genome shotgun (WGS) entry which is preliminary data.</text>
</comment>
<dbReference type="AlphaFoldDB" id="A0A919TEQ0"/>
<evidence type="ECO:0000256" key="1">
    <source>
        <dbReference type="SAM" id="MobiDB-lite"/>
    </source>
</evidence>
<sequence>MNSYSITITPDDDSGNSTTLTVDTSTGQTRITSVHMHAPAGLTGAQLPSVDVGLLLQAVSGPTPTPAAITTDPATVPQTAPHPVPANTDVTADESPATTATAPAQSNPRETTEHAPDAAPAKRASRRKAGTTPAAESAQPPSSGTPRGRSRSAPRKGSPRRRPAEQPAAAAAGGNAERVYRRMPDDFPAVYRQAGTAAAIADHYGVPRHTAQGWIRRHKKKDPTAQN</sequence>
<feature type="compositionally biased region" description="Low complexity" evidence="1">
    <location>
        <begin position="165"/>
        <end position="177"/>
    </location>
</feature>
<protein>
    <submittedName>
        <fullName evidence="2">Uncharacterized protein</fullName>
    </submittedName>
</protein>